<name>A0A0C3JPL2_PISTI</name>
<feature type="compositionally biased region" description="Polar residues" evidence="1">
    <location>
        <begin position="51"/>
        <end position="61"/>
    </location>
</feature>
<dbReference type="InParanoid" id="A0A0C3JPL2"/>
<gene>
    <name evidence="2" type="ORF">M404DRAFT_10404</name>
</gene>
<sequence>MTNHPKSTNQTKKGRNNTNEETYNRKVDKTVKPTEQRTNQPHKSMIDINTRAPTKQLQCKKSNAHIYHSKKPYIHEQKHKRHKSYQNPDDPSHTQLTMTKLDARLNPSQKHERNGERRPKTEDRGQQNLAGTKARETSKSQVQARKSRNRTREKAKAKQAMKRGN</sequence>
<keyword evidence="3" id="KW-1185">Reference proteome</keyword>
<feature type="compositionally biased region" description="Basic and acidic residues" evidence="1">
    <location>
        <begin position="22"/>
        <end position="35"/>
    </location>
</feature>
<protein>
    <submittedName>
        <fullName evidence="2">Uncharacterized protein</fullName>
    </submittedName>
</protein>
<feature type="compositionally biased region" description="Polar residues" evidence="1">
    <location>
        <begin position="1"/>
        <end position="21"/>
    </location>
</feature>
<dbReference type="EMBL" id="KN832005">
    <property type="protein sequence ID" value="KIN99421.1"/>
    <property type="molecule type" value="Genomic_DNA"/>
</dbReference>
<proteinExistence type="predicted"/>
<evidence type="ECO:0000256" key="1">
    <source>
        <dbReference type="SAM" id="MobiDB-lite"/>
    </source>
</evidence>
<dbReference type="AlphaFoldDB" id="A0A0C3JPL2"/>
<reference evidence="3" key="2">
    <citation type="submission" date="2015-01" db="EMBL/GenBank/DDBJ databases">
        <title>Evolutionary Origins and Diversification of the Mycorrhizal Mutualists.</title>
        <authorList>
            <consortium name="DOE Joint Genome Institute"/>
            <consortium name="Mycorrhizal Genomics Consortium"/>
            <person name="Kohler A."/>
            <person name="Kuo A."/>
            <person name="Nagy L.G."/>
            <person name="Floudas D."/>
            <person name="Copeland A."/>
            <person name="Barry K.W."/>
            <person name="Cichocki N."/>
            <person name="Veneault-Fourrey C."/>
            <person name="LaButti K."/>
            <person name="Lindquist E.A."/>
            <person name="Lipzen A."/>
            <person name="Lundell T."/>
            <person name="Morin E."/>
            <person name="Murat C."/>
            <person name="Riley R."/>
            <person name="Ohm R."/>
            <person name="Sun H."/>
            <person name="Tunlid A."/>
            <person name="Henrissat B."/>
            <person name="Grigoriev I.V."/>
            <person name="Hibbett D.S."/>
            <person name="Martin F."/>
        </authorList>
    </citation>
    <scope>NUCLEOTIDE SEQUENCE [LARGE SCALE GENOMIC DNA]</scope>
    <source>
        <strain evidence="3">Marx 270</strain>
    </source>
</reference>
<accession>A0A0C3JPL2</accession>
<dbReference type="HOGENOM" id="CLU_1611463_0_0_1"/>
<reference evidence="2 3" key="1">
    <citation type="submission" date="2014-04" db="EMBL/GenBank/DDBJ databases">
        <authorList>
            <consortium name="DOE Joint Genome Institute"/>
            <person name="Kuo A."/>
            <person name="Kohler A."/>
            <person name="Costa M.D."/>
            <person name="Nagy L.G."/>
            <person name="Floudas D."/>
            <person name="Copeland A."/>
            <person name="Barry K.W."/>
            <person name="Cichocki N."/>
            <person name="Veneault-Fourrey C."/>
            <person name="LaButti K."/>
            <person name="Lindquist E.A."/>
            <person name="Lipzen A."/>
            <person name="Lundell T."/>
            <person name="Morin E."/>
            <person name="Murat C."/>
            <person name="Sun H."/>
            <person name="Tunlid A."/>
            <person name="Henrissat B."/>
            <person name="Grigoriev I.V."/>
            <person name="Hibbett D.S."/>
            <person name="Martin F."/>
            <person name="Nordberg H.P."/>
            <person name="Cantor M.N."/>
            <person name="Hua S.X."/>
        </authorList>
    </citation>
    <scope>NUCLEOTIDE SEQUENCE [LARGE SCALE GENOMIC DNA]</scope>
    <source>
        <strain evidence="2 3">Marx 270</strain>
    </source>
</reference>
<feature type="compositionally biased region" description="Basic residues" evidence="1">
    <location>
        <begin position="67"/>
        <end position="84"/>
    </location>
</feature>
<feature type="region of interest" description="Disordered" evidence="1">
    <location>
        <begin position="1"/>
        <end position="165"/>
    </location>
</feature>
<evidence type="ECO:0000313" key="2">
    <source>
        <dbReference type="EMBL" id="KIN99421.1"/>
    </source>
</evidence>
<organism evidence="2 3">
    <name type="scientific">Pisolithus tinctorius Marx 270</name>
    <dbReference type="NCBI Taxonomy" id="870435"/>
    <lineage>
        <taxon>Eukaryota</taxon>
        <taxon>Fungi</taxon>
        <taxon>Dikarya</taxon>
        <taxon>Basidiomycota</taxon>
        <taxon>Agaricomycotina</taxon>
        <taxon>Agaricomycetes</taxon>
        <taxon>Agaricomycetidae</taxon>
        <taxon>Boletales</taxon>
        <taxon>Sclerodermatineae</taxon>
        <taxon>Pisolithaceae</taxon>
        <taxon>Pisolithus</taxon>
    </lineage>
</organism>
<feature type="compositionally biased region" description="Polar residues" evidence="1">
    <location>
        <begin position="85"/>
        <end position="98"/>
    </location>
</feature>
<evidence type="ECO:0000313" key="3">
    <source>
        <dbReference type="Proteomes" id="UP000054217"/>
    </source>
</evidence>
<feature type="compositionally biased region" description="Basic and acidic residues" evidence="1">
    <location>
        <begin position="109"/>
        <end position="125"/>
    </location>
</feature>
<dbReference type="Proteomes" id="UP000054217">
    <property type="component" value="Unassembled WGS sequence"/>
</dbReference>